<dbReference type="Pfam" id="PF12146">
    <property type="entry name" value="Hydrolase_4"/>
    <property type="match status" value="1"/>
</dbReference>
<comment type="caution">
    <text evidence="3">The sequence shown here is derived from an EMBL/GenBank/DDBJ whole genome shotgun (WGS) entry which is preliminary data.</text>
</comment>
<feature type="domain" description="Serine aminopeptidase S33" evidence="2">
    <location>
        <begin position="30"/>
        <end position="285"/>
    </location>
</feature>
<keyword evidence="4" id="KW-1185">Reference proteome</keyword>
<evidence type="ECO:0000256" key="1">
    <source>
        <dbReference type="SAM" id="Phobius"/>
    </source>
</evidence>
<dbReference type="Gene3D" id="3.40.50.1820">
    <property type="entry name" value="alpha/beta hydrolase"/>
    <property type="match status" value="1"/>
</dbReference>
<keyword evidence="1" id="KW-0812">Transmembrane</keyword>
<reference evidence="3 4" key="1">
    <citation type="journal article" date="2019" name="Int. J. Syst. Evol. Microbiol.">
        <title>Faecalibacillus intestinalis gen. nov., sp. nov. and Faecalibacillus faecis sp. nov., isolated from human faeces.</title>
        <authorList>
            <person name="Seo B."/>
            <person name="Jeon K."/>
            <person name="Baek I."/>
            <person name="Lee Y.M."/>
            <person name="Baek K."/>
            <person name="Ko G."/>
        </authorList>
    </citation>
    <scope>NUCLEOTIDE SEQUENCE [LARGE SCALE GENOMIC DNA]</scope>
    <source>
        <strain evidence="3 4">SNUG30099</strain>
    </source>
</reference>
<feature type="transmembrane region" description="Helical" evidence="1">
    <location>
        <begin position="107"/>
        <end position="126"/>
    </location>
</feature>
<keyword evidence="1" id="KW-1133">Transmembrane helix</keyword>
<dbReference type="InterPro" id="IPR051044">
    <property type="entry name" value="MAG_DAG_Lipase"/>
</dbReference>
<evidence type="ECO:0000313" key="3">
    <source>
        <dbReference type="EMBL" id="PST41138.1"/>
    </source>
</evidence>
<organism evidence="3 4">
    <name type="scientific">Faecalibacillus intestinalis</name>
    <dbReference type="NCBI Taxonomy" id="1982626"/>
    <lineage>
        <taxon>Bacteria</taxon>
        <taxon>Bacillati</taxon>
        <taxon>Bacillota</taxon>
        <taxon>Erysipelotrichia</taxon>
        <taxon>Erysipelotrichales</taxon>
        <taxon>Coprobacillaceae</taxon>
        <taxon>Faecalibacillus</taxon>
    </lineage>
</organism>
<dbReference type="Proteomes" id="UP000240974">
    <property type="component" value="Unassembled WGS sequence"/>
</dbReference>
<protein>
    <recommendedName>
        <fullName evidence="2">Serine aminopeptidase S33 domain-containing protein</fullName>
    </recommendedName>
</protein>
<dbReference type="PANTHER" id="PTHR11614">
    <property type="entry name" value="PHOSPHOLIPASE-RELATED"/>
    <property type="match status" value="1"/>
</dbReference>
<dbReference type="RefSeq" id="WP_107029822.1">
    <property type="nucleotide sequence ID" value="NZ_JAQDCP010000006.1"/>
</dbReference>
<name>A0A2T3G0S5_9FIRM</name>
<sequence length="304" mass="35962">MMKLTETYTSLTQTHIKFDIYQPNVILRYKGIIQLHHGLCEHSDRYQKFAEYLSHEGFIVVVPDFPGHGTSLYHFEQGYFGSGNALDTLIEDMQRLRHIIAKRYEDLPYFMIGVDFGSLVLLKYAMTYGNYINGMIMLGTCMKNNFYYRMKTIVDLNILLHGQMNRSRVIKKAVDLFLQKNLNGCYKMSNQKEVQLYQEDPLSDFVYTNQAYHDILEYIKYVSDEDHLKHIPDYLPVYLLSGGFDNLTKNGKDTIKLYQILKGNGLKDLQYKIYDNKRQDILHDNNYRDVYHDIMHWLDEKTYI</sequence>
<proteinExistence type="predicted"/>
<evidence type="ECO:0000313" key="4">
    <source>
        <dbReference type="Proteomes" id="UP000240974"/>
    </source>
</evidence>
<accession>A0A2T3G0S5</accession>
<dbReference type="EMBL" id="PYLQ01000008">
    <property type="protein sequence ID" value="PST41138.1"/>
    <property type="molecule type" value="Genomic_DNA"/>
</dbReference>
<gene>
    <name evidence="3" type="ORF">C7U54_07160</name>
</gene>
<dbReference type="InterPro" id="IPR022742">
    <property type="entry name" value="Hydrolase_4"/>
</dbReference>
<dbReference type="SUPFAM" id="SSF53474">
    <property type="entry name" value="alpha/beta-Hydrolases"/>
    <property type="match status" value="1"/>
</dbReference>
<keyword evidence="1" id="KW-0472">Membrane</keyword>
<evidence type="ECO:0000259" key="2">
    <source>
        <dbReference type="Pfam" id="PF12146"/>
    </source>
</evidence>
<dbReference type="InterPro" id="IPR029058">
    <property type="entry name" value="AB_hydrolase_fold"/>
</dbReference>
<dbReference type="AlphaFoldDB" id="A0A2T3G0S5"/>